<evidence type="ECO:0008006" key="5">
    <source>
        <dbReference type="Google" id="ProtNLM"/>
    </source>
</evidence>
<dbReference type="InterPro" id="IPR001343">
    <property type="entry name" value="Hemolysn_Ca-bd"/>
</dbReference>
<dbReference type="Proteomes" id="UP001597186">
    <property type="component" value="Unassembled WGS sequence"/>
</dbReference>
<dbReference type="PANTHER" id="PTHR38340">
    <property type="entry name" value="S-LAYER PROTEIN"/>
    <property type="match status" value="1"/>
</dbReference>
<name>A0ABW4EIC1_9RHOB</name>
<gene>
    <name evidence="3" type="ORF">ACFTOW_14640</name>
</gene>
<reference evidence="4" key="1">
    <citation type="journal article" date="2019" name="Int. J. Syst. Evol. Microbiol.">
        <title>The Global Catalogue of Microorganisms (GCM) 10K type strain sequencing project: providing services to taxonomists for standard genome sequencing and annotation.</title>
        <authorList>
            <consortium name="The Broad Institute Genomics Platform"/>
            <consortium name="The Broad Institute Genome Sequencing Center for Infectious Disease"/>
            <person name="Wu L."/>
            <person name="Ma J."/>
        </authorList>
    </citation>
    <scope>NUCLEOTIDE SEQUENCE [LARGE SCALE GENOMIC DNA]</scope>
    <source>
        <strain evidence="4">CGMCC 1.12477</strain>
    </source>
</reference>
<keyword evidence="2" id="KW-0964">Secreted</keyword>
<keyword evidence="4" id="KW-1185">Reference proteome</keyword>
<dbReference type="InterPro" id="IPR018511">
    <property type="entry name" value="Hemolysin-typ_Ca-bd_CS"/>
</dbReference>
<comment type="subcellular location">
    <subcellularLocation>
        <location evidence="1">Secreted</location>
    </subcellularLocation>
</comment>
<protein>
    <recommendedName>
        <fullName evidence="5">Ca2+-binding protein, RTX toxin-related</fullName>
    </recommendedName>
</protein>
<dbReference type="InterPro" id="IPR011049">
    <property type="entry name" value="Serralysin-like_metalloprot_C"/>
</dbReference>
<evidence type="ECO:0000313" key="3">
    <source>
        <dbReference type="EMBL" id="MFD1510625.1"/>
    </source>
</evidence>
<evidence type="ECO:0000256" key="1">
    <source>
        <dbReference type="ARBA" id="ARBA00004613"/>
    </source>
</evidence>
<proteinExistence type="predicted"/>
<accession>A0ABW4EIC1</accession>
<dbReference type="PRINTS" id="PR00313">
    <property type="entry name" value="CABNDNGRPT"/>
</dbReference>
<dbReference type="SUPFAM" id="SSF51120">
    <property type="entry name" value="beta-Roll"/>
    <property type="match status" value="3"/>
</dbReference>
<dbReference type="EMBL" id="JBHUDD010000135">
    <property type="protein sequence ID" value="MFD1510625.1"/>
    <property type="molecule type" value="Genomic_DNA"/>
</dbReference>
<evidence type="ECO:0000256" key="2">
    <source>
        <dbReference type="ARBA" id="ARBA00022525"/>
    </source>
</evidence>
<organism evidence="3 4">
    <name type="scientific">Lacimonas salitolerans</name>
    <dbReference type="NCBI Taxonomy" id="1323750"/>
    <lineage>
        <taxon>Bacteria</taxon>
        <taxon>Pseudomonadati</taxon>
        <taxon>Pseudomonadota</taxon>
        <taxon>Alphaproteobacteria</taxon>
        <taxon>Rhodobacterales</taxon>
        <taxon>Paracoccaceae</taxon>
        <taxon>Lacimonas</taxon>
    </lineage>
</organism>
<evidence type="ECO:0000313" key="4">
    <source>
        <dbReference type="Proteomes" id="UP001597186"/>
    </source>
</evidence>
<dbReference type="PANTHER" id="PTHR38340:SF1">
    <property type="entry name" value="S-LAYER PROTEIN"/>
    <property type="match status" value="1"/>
</dbReference>
<dbReference type="RefSeq" id="WP_379916976.1">
    <property type="nucleotide sequence ID" value="NZ_JBHUDD010000135.1"/>
</dbReference>
<dbReference type="InterPro" id="IPR050557">
    <property type="entry name" value="RTX_toxin/Mannuronan_C5-epim"/>
</dbReference>
<dbReference type="PROSITE" id="PS00330">
    <property type="entry name" value="HEMOLYSIN_CALCIUM"/>
    <property type="match status" value="3"/>
</dbReference>
<dbReference type="Gene3D" id="2.150.10.10">
    <property type="entry name" value="Serralysin-like metalloprotease, C-terminal"/>
    <property type="match status" value="5"/>
</dbReference>
<sequence length="764" mass="78576">MAQIDRYEANVALVAADSERLSSSLQALDLAQITAEAALNLPDTLANRLETRSSAIRLNQTIVNVLDGLPYGIGFAVRQIDRVSDSLGDALGAQVRILRNLGDSWDPVRTKVEFAGILIGTANTAVQPVQVSLQNRVTELELLRDAMGSEMLPASSDIIPRMAEFNLSAEAWQEVRQTALDLLPSIDALARNIEDAGTALRANLPSLAQLDARLDSALGVFQGAANTLRNIYDSLNININLGFTRINLISAIDTIASFAGFIQNTIEGIVIDILERVGFNTNIFGGVENAVLSALNPLFAQFAGLGAATAAILEDLQALISTVTTQIEAAFLAIAEAIGIDTLFANEYAAPDGGIMVISNPDSEYAIFGGSGNDTLRGGAATGDLFVFGAEGDDYIESGAGDDELFGNAGDDTLNGGAGDNLLIGGPGIDTAVYTGLDLADIALSVNGDLLIIAAPDGTDRVQGVEFFTFDDGVRSLADLLNGAPRALTGTGGDDLITGFAGNDTIRGGAGDDTINAGSGFDLVYGGMGDDLVRGLNGFDTLHGDRGNDTLLGNAGNDLLFGGAGDDLLNGGIGFDEMHGGLGNDTLAGLEGFDTLYGGSGNDSLQGNAGNDVLYGGGGADRLEGGIGADMLHGDAGNDLLFGGSGFDVQYGGAGNDTVYGNAGNDTLDGGAGNDLLFGGLGADTFIFGVGYDHDRIADFQTNIDIINLHADLLGSGNPAATDLIPFAGRTADGFLILDFGDGDTLTFAGVTNTGAILDNVVFV</sequence>
<dbReference type="Pfam" id="PF00353">
    <property type="entry name" value="HemolysinCabind"/>
    <property type="match status" value="7"/>
</dbReference>
<comment type="caution">
    <text evidence="3">The sequence shown here is derived from an EMBL/GenBank/DDBJ whole genome shotgun (WGS) entry which is preliminary data.</text>
</comment>